<dbReference type="SUPFAM" id="SSF159888">
    <property type="entry name" value="YdhG-like"/>
    <property type="match status" value="1"/>
</dbReference>
<protein>
    <submittedName>
        <fullName evidence="1">Uncharacterized protein</fullName>
    </submittedName>
</protein>
<gene>
    <name evidence="1" type="ORF">C8P68_102302</name>
</gene>
<dbReference type="EMBL" id="QAOQ01000002">
    <property type="protein sequence ID" value="PTQ99478.1"/>
    <property type="molecule type" value="Genomic_DNA"/>
</dbReference>
<evidence type="ECO:0000313" key="2">
    <source>
        <dbReference type="Proteomes" id="UP000244168"/>
    </source>
</evidence>
<name>A0A2T5JCI3_9SPHI</name>
<reference evidence="1 2" key="1">
    <citation type="submission" date="2018-04" db="EMBL/GenBank/DDBJ databases">
        <title>Genomic Encyclopedia of Archaeal and Bacterial Type Strains, Phase II (KMG-II): from individual species to whole genera.</title>
        <authorList>
            <person name="Goeker M."/>
        </authorList>
    </citation>
    <scope>NUCLEOTIDE SEQUENCE [LARGE SCALE GENOMIC DNA]</scope>
    <source>
        <strain evidence="1 2">DSM 26809</strain>
    </source>
</reference>
<accession>A0A2T5JCI3</accession>
<dbReference type="OrthoDB" id="9813231at2"/>
<dbReference type="Gene3D" id="3.90.1150.200">
    <property type="match status" value="1"/>
</dbReference>
<proteinExistence type="predicted"/>
<organism evidence="1 2">
    <name type="scientific">Mucilaginibacter yixingensis</name>
    <dbReference type="NCBI Taxonomy" id="1295612"/>
    <lineage>
        <taxon>Bacteria</taxon>
        <taxon>Pseudomonadati</taxon>
        <taxon>Bacteroidota</taxon>
        <taxon>Sphingobacteriia</taxon>
        <taxon>Sphingobacteriales</taxon>
        <taxon>Sphingobacteriaceae</taxon>
        <taxon>Mucilaginibacter</taxon>
    </lineage>
</organism>
<dbReference type="AlphaFoldDB" id="A0A2T5JCI3"/>
<sequence>MTPAEYIATQPEDRQEILTALHEVILKHDASVSPIVEPMMGADMIIYKEDGKVMKYALASGKKHLSLHCLPMYMNAPVHSKYSALLPRAKFQKGCINFTSADELQPAIAAQLIDDCAQINITAILEARKKKR</sequence>
<evidence type="ECO:0000313" key="1">
    <source>
        <dbReference type="EMBL" id="PTQ99478.1"/>
    </source>
</evidence>
<dbReference type="Proteomes" id="UP000244168">
    <property type="component" value="Unassembled WGS sequence"/>
</dbReference>
<dbReference type="RefSeq" id="WP_107827404.1">
    <property type="nucleotide sequence ID" value="NZ_CP160205.1"/>
</dbReference>
<comment type="caution">
    <text evidence="1">The sequence shown here is derived from an EMBL/GenBank/DDBJ whole genome shotgun (WGS) entry which is preliminary data.</text>
</comment>
<keyword evidence="2" id="KW-1185">Reference proteome</keyword>